<dbReference type="STRING" id="210143.A0A1R3GQG1"/>
<dbReference type="Gramene" id="OMO60301">
    <property type="protein sequence ID" value="OMO60301"/>
    <property type="gene ID" value="CCACVL1_24259"/>
</dbReference>
<evidence type="ECO:0000313" key="3">
    <source>
        <dbReference type="EMBL" id="OMO60301.1"/>
    </source>
</evidence>
<organism evidence="3 4">
    <name type="scientific">Corchorus capsularis</name>
    <name type="common">Jute</name>
    <dbReference type="NCBI Taxonomy" id="210143"/>
    <lineage>
        <taxon>Eukaryota</taxon>
        <taxon>Viridiplantae</taxon>
        <taxon>Streptophyta</taxon>
        <taxon>Embryophyta</taxon>
        <taxon>Tracheophyta</taxon>
        <taxon>Spermatophyta</taxon>
        <taxon>Magnoliopsida</taxon>
        <taxon>eudicotyledons</taxon>
        <taxon>Gunneridae</taxon>
        <taxon>Pentapetalae</taxon>
        <taxon>rosids</taxon>
        <taxon>malvids</taxon>
        <taxon>Malvales</taxon>
        <taxon>Malvaceae</taxon>
        <taxon>Grewioideae</taxon>
        <taxon>Apeibeae</taxon>
        <taxon>Corchorus</taxon>
    </lineage>
</organism>
<gene>
    <name evidence="3" type="ORF">CCACVL1_24259</name>
</gene>
<dbReference type="Proteomes" id="UP000188268">
    <property type="component" value="Unassembled WGS sequence"/>
</dbReference>
<feature type="region of interest" description="Disordered" evidence="1">
    <location>
        <begin position="1"/>
        <end position="23"/>
    </location>
</feature>
<dbReference type="AlphaFoldDB" id="A0A1R3GQG1"/>
<dbReference type="OrthoDB" id="1744702at2759"/>
<evidence type="ECO:0000313" key="4">
    <source>
        <dbReference type="Proteomes" id="UP000188268"/>
    </source>
</evidence>
<dbReference type="InterPro" id="IPR027942">
    <property type="entry name" value="SEO_N"/>
</dbReference>
<proteinExistence type="predicted"/>
<evidence type="ECO:0000259" key="2">
    <source>
        <dbReference type="Pfam" id="PF14576"/>
    </source>
</evidence>
<sequence length="157" mass="17612">MDLSMSSMAHHTRSDDPRMFSTSGGRAIGKQIEAIHDPAAIELIVKPILDIVEDIFHRATPAVPGLLQEAHMQMEAFDEKAAHPGLHELIQYLSFTLNRISCEVRISKTLIKGAVEKTVCQRSVENKQLQLVAPNRINESSERNEACLKFRQSMMDC</sequence>
<evidence type="ECO:0000256" key="1">
    <source>
        <dbReference type="SAM" id="MobiDB-lite"/>
    </source>
</evidence>
<protein>
    <recommendedName>
        <fullName evidence="2">Sieve element occlusion N-terminal domain-containing protein</fullName>
    </recommendedName>
</protein>
<accession>A0A1R3GQG1</accession>
<dbReference type="EMBL" id="AWWV01013722">
    <property type="protein sequence ID" value="OMO60301.1"/>
    <property type="molecule type" value="Genomic_DNA"/>
</dbReference>
<name>A0A1R3GQG1_COCAP</name>
<keyword evidence="4" id="KW-1185">Reference proteome</keyword>
<dbReference type="Pfam" id="PF14576">
    <property type="entry name" value="SEO_N"/>
    <property type="match status" value="1"/>
</dbReference>
<feature type="domain" description="Sieve element occlusion N-terminal" evidence="2">
    <location>
        <begin position="26"/>
        <end position="106"/>
    </location>
</feature>
<comment type="caution">
    <text evidence="3">The sequence shown here is derived from an EMBL/GenBank/DDBJ whole genome shotgun (WGS) entry which is preliminary data.</text>
</comment>
<reference evidence="3 4" key="1">
    <citation type="submission" date="2013-09" db="EMBL/GenBank/DDBJ databases">
        <title>Corchorus capsularis genome sequencing.</title>
        <authorList>
            <person name="Alam M."/>
            <person name="Haque M.S."/>
            <person name="Islam M.S."/>
            <person name="Emdad E.M."/>
            <person name="Islam M.M."/>
            <person name="Ahmed B."/>
            <person name="Halim A."/>
            <person name="Hossen Q.M.M."/>
            <person name="Hossain M.Z."/>
            <person name="Ahmed R."/>
            <person name="Khan M.M."/>
            <person name="Islam R."/>
            <person name="Rashid M.M."/>
            <person name="Khan S.A."/>
            <person name="Rahman M.S."/>
            <person name="Alam M."/>
        </authorList>
    </citation>
    <scope>NUCLEOTIDE SEQUENCE [LARGE SCALE GENOMIC DNA]</scope>
    <source>
        <strain evidence="4">cv. CVL-1</strain>
        <tissue evidence="3">Whole seedling</tissue>
    </source>
</reference>